<evidence type="ECO:0000259" key="2">
    <source>
        <dbReference type="Pfam" id="PF14278"/>
    </source>
</evidence>
<dbReference type="Pfam" id="PF14278">
    <property type="entry name" value="TetR_C_8"/>
    <property type="match status" value="1"/>
</dbReference>
<keyword evidence="1" id="KW-1133">Transmembrane helix</keyword>
<evidence type="ECO:0000313" key="4">
    <source>
        <dbReference type="Proteomes" id="UP000031950"/>
    </source>
</evidence>
<accession>A0A0C2RM79</accession>
<sequence length="70" mass="7840">MLPDLSQSGSVDHELFVIYHSTAITALIIHWIQSGFSKASDEMAEQLLNIVRHQTDQRINVKTIFKSSAA</sequence>
<feature type="domain" description="Transcriptional regulator TetR C-terminal Firmicutes type" evidence="2">
    <location>
        <begin position="10"/>
        <end position="52"/>
    </location>
</feature>
<evidence type="ECO:0000256" key="1">
    <source>
        <dbReference type="SAM" id="Phobius"/>
    </source>
</evidence>
<dbReference type="STRING" id="135826.KP77_08820"/>
<dbReference type="PATRIC" id="fig|135826.4.peg.876"/>
<dbReference type="EMBL" id="JXRQ01000015">
    <property type="protein sequence ID" value="KIL51370.1"/>
    <property type="molecule type" value="Genomic_DNA"/>
</dbReference>
<feature type="transmembrane region" description="Helical" evidence="1">
    <location>
        <begin position="15"/>
        <end position="32"/>
    </location>
</feature>
<dbReference type="Gene3D" id="1.10.357.10">
    <property type="entry name" value="Tetracycline Repressor, domain 2"/>
    <property type="match status" value="1"/>
</dbReference>
<keyword evidence="1" id="KW-0472">Membrane</keyword>
<name>A0A0C2RM79_9BACL</name>
<gene>
    <name evidence="3" type="ORF">KP77_08820</name>
</gene>
<evidence type="ECO:0000313" key="3">
    <source>
        <dbReference type="EMBL" id="KIL51370.1"/>
    </source>
</evidence>
<dbReference type="InterPro" id="IPR039532">
    <property type="entry name" value="TetR_C_Firmicutes"/>
</dbReference>
<dbReference type="AlphaFoldDB" id="A0A0C2RM79"/>
<dbReference type="Proteomes" id="UP000031950">
    <property type="component" value="Unassembled WGS sequence"/>
</dbReference>
<comment type="caution">
    <text evidence="3">The sequence shown here is derived from an EMBL/GenBank/DDBJ whole genome shotgun (WGS) entry which is preliminary data.</text>
</comment>
<organism evidence="3 4">
    <name type="scientific">Jeotgalibacillus alimentarius</name>
    <dbReference type="NCBI Taxonomy" id="135826"/>
    <lineage>
        <taxon>Bacteria</taxon>
        <taxon>Bacillati</taxon>
        <taxon>Bacillota</taxon>
        <taxon>Bacilli</taxon>
        <taxon>Bacillales</taxon>
        <taxon>Caryophanaceae</taxon>
        <taxon>Jeotgalibacillus</taxon>
    </lineage>
</organism>
<keyword evidence="4" id="KW-1185">Reference proteome</keyword>
<reference evidence="3 4" key="1">
    <citation type="submission" date="2015-01" db="EMBL/GenBank/DDBJ databases">
        <title>Genome sequence of Jeotgalibacillus alimentarius.</title>
        <authorList>
            <person name="Goh K.M."/>
            <person name="Chan K.-G."/>
            <person name="Yaakop A.S."/>
            <person name="Ee R."/>
            <person name="Gan H.M."/>
            <person name="Chan C.S."/>
        </authorList>
    </citation>
    <scope>NUCLEOTIDE SEQUENCE [LARGE SCALE GENOMIC DNA]</scope>
    <source>
        <strain evidence="3 4">YKJ-13</strain>
    </source>
</reference>
<proteinExistence type="predicted"/>
<protein>
    <recommendedName>
        <fullName evidence="2">Transcriptional regulator TetR C-terminal Firmicutes type domain-containing protein</fullName>
    </recommendedName>
</protein>
<dbReference type="OrthoDB" id="9810250at2"/>
<keyword evidence="1" id="KW-0812">Transmembrane</keyword>